<dbReference type="AlphaFoldDB" id="A0A0A9CQ20"/>
<protein>
    <submittedName>
        <fullName evidence="3">Uncharacterized protein</fullName>
    </submittedName>
</protein>
<organism evidence="3">
    <name type="scientific">Arundo donax</name>
    <name type="common">Giant reed</name>
    <name type="synonym">Donax arundinaceus</name>
    <dbReference type="NCBI Taxonomy" id="35708"/>
    <lineage>
        <taxon>Eukaryota</taxon>
        <taxon>Viridiplantae</taxon>
        <taxon>Streptophyta</taxon>
        <taxon>Embryophyta</taxon>
        <taxon>Tracheophyta</taxon>
        <taxon>Spermatophyta</taxon>
        <taxon>Magnoliopsida</taxon>
        <taxon>Liliopsida</taxon>
        <taxon>Poales</taxon>
        <taxon>Poaceae</taxon>
        <taxon>PACMAD clade</taxon>
        <taxon>Arundinoideae</taxon>
        <taxon>Arundineae</taxon>
        <taxon>Arundo</taxon>
    </lineage>
</organism>
<proteinExistence type="predicted"/>
<keyword evidence="2" id="KW-0732">Signal</keyword>
<evidence type="ECO:0000313" key="3">
    <source>
        <dbReference type="EMBL" id="JAD78444.1"/>
    </source>
</evidence>
<reference evidence="3" key="2">
    <citation type="journal article" date="2015" name="Data Brief">
        <title>Shoot transcriptome of the giant reed, Arundo donax.</title>
        <authorList>
            <person name="Barrero R.A."/>
            <person name="Guerrero F.D."/>
            <person name="Moolhuijzen P."/>
            <person name="Goolsby J.A."/>
            <person name="Tidwell J."/>
            <person name="Bellgard S.E."/>
            <person name="Bellgard M.I."/>
        </authorList>
    </citation>
    <scope>NUCLEOTIDE SEQUENCE</scope>
    <source>
        <tissue evidence="3">Shoot tissue taken approximately 20 cm above the soil surface</tissue>
    </source>
</reference>
<reference evidence="3" key="1">
    <citation type="submission" date="2014-09" db="EMBL/GenBank/DDBJ databases">
        <authorList>
            <person name="Magalhaes I.L.F."/>
            <person name="Oliveira U."/>
            <person name="Santos F.R."/>
            <person name="Vidigal T.H.D.A."/>
            <person name="Brescovit A.D."/>
            <person name="Santos A.J."/>
        </authorList>
    </citation>
    <scope>NUCLEOTIDE SEQUENCE</scope>
    <source>
        <tissue evidence="3">Shoot tissue taken approximately 20 cm above the soil surface</tissue>
    </source>
</reference>
<feature type="chain" id="PRO_5002063449" evidence="2">
    <location>
        <begin position="17"/>
        <end position="48"/>
    </location>
</feature>
<name>A0A0A9CQ20_ARUDO</name>
<sequence length="48" mass="5195">MSVTVGLTMLVPVALSSMEVSGPRPRIQQQDISLDRLPPSGMMQRNGL</sequence>
<dbReference type="EMBL" id="GBRH01219451">
    <property type="protein sequence ID" value="JAD78444.1"/>
    <property type="molecule type" value="Transcribed_RNA"/>
</dbReference>
<evidence type="ECO:0000256" key="1">
    <source>
        <dbReference type="SAM" id="MobiDB-lite"/>
    </source>
</evidence>
<feature type="region of interest" description="Disordered" evidence="1">
    <location>
        <begin position="19"/>
        <end position="48"/>
    </location>
</feature>
<evidence type="ECO:0000256" key="2">
    <source>
        <dbReference type="SAM" id="SignalP"/>
    </source>
</evidence>
<accession>A0A0A9CQ20</accession>
<feature type="signal peptide" evidence="2">
    <location>
        <begin position="1"/>
        <end position="16"/>
    </location>
</feature>